<dbReference type="InParanoid" id="E3M9G7"/>
<dbReference type="Gene3D" id="3.30.710.10">
    <property type="entry name" value="Potassium Channel Kv1.1, Chain A"/>
    <property type="match status" value="1"/>
</dbReference>
<dbReference type="InterPro" id="IPR011333">
    <property type="entry name" value="SKP1/BTB/POZ_sf"/>
</dbReference>
<sequence>MKDYQFYYSAKEFHCDIPWKLAIRPMSKAPYVYLVCSKFTKSDSYSIDARVEMRYFKNGEADCIKSATFTNVHNLMLFNNFSSGIPNDYIVDGNLSVEVTVKIDKTVGITGKLRSFDDEATKKYSDVVLIVKNEKFFVNKKYLASQSSYFESLFFGNFDESKKSEIELKDIDPYIFHEFLEVLYAKPAVDEDTIADILKLVDMYDAASVVERCEEFYIYRSKQSLEVKFHAAVKYNMVKLKEKCMAEIKTVEDFKSIIPEDSKQFDTDLWKELCQKSLTLSK</sequence>
<dbReference type="STRING" id="31234.E3M9G7"/>
<protein>
    <recommendedName>
        <fullName evidence="1">BTB domain-containing protein</fullName>
    </recommendedName>
</protein>
<organism evidence="3">
    <name type="scientific">Caenorhabditis remanei</name>
    <name type="common">Caenorhabditis vulgaris</name>
    <dbReference type="NCBI Taxonomy" id="31234"/>
    <lineage>
        <taxon>Eukaryota</taxon>
        <taxon>Metazoa</taxon>
        <taxon>Ecdysozoa</taxon>
        <taxon>Nematoda</taxon>
        <taxon>Chromadorea</taxon>
        <taxon>Rhabditida</taxon>
        <taxon>Rhabditina</taxon>
        <taxon>Rhabditomorpha</taxon>
        <taxon>Rhabditoidea</taxon>
        <taxon>Rhabditidae</taxon>
        <taxon>Peloderinae</taxon>
        <taxon>Caenorhabditis</taxon>
    </lineage>
</organism>
<dbReference type="Pfam" id="PF00651">
    <property type="entry name" value="BTB"/>
    <property type="match status" value="1"/>
</dbReference>
<dbReference type="PANTHER" id="PTHR22743:SF165">
    <property type="entry name" value="BTB AND MATH DOMAIN CONTAINING-RELATED"/>
    <property type="match status" value="1"/>
</dbReference>
<dbReference type="PROSITE" id="PS50097">
    <property type="entry name" value="BTB"/>
    <property type="match status" value="1"/>
</dbReference>
<dbReference type="Pfam" id="PF00917">
    <property type="entry name" value="MATH"/>
    <property type="match status" value="1"/>
</dbReference>
<proteinExistence type="predicted"/>
<dbReference type="InterPro" id="IPR052664">
    <property type="entry name" value="BTB-MATH_domain_protein"/>
</dbReference>
<dbReference type="InterPro" id="IPR002083">
    <property type="entry name" value="MATH/TRAF_dom"/>
</dbReference>
<dbReference type="SMART" id="SM00225">
    <property type="entry name" value="BTB"/>
    <property type="match status" value="1"/>
</dbReference>
<name>E3M9G7_CAERE</name>
<dbReference type="RefSeq" id="XP_003107086.2">
    <property type="nucleotide sequence ID" value="XM_003107038.2"/>
</dbReference>
<dbReference type="CDD" id="cd18186">
    <property type="entry name" value="BTB_POZ_ZBTB_KLHL-like"/>
    <property type="match status" value="1"/>
</dbReference>
<keyword evidence="3" id="KW-1185">Reference proteome</keyword>
<dbReference type="CTD" id="9804874"/>
<dbReference type="SUPFAM" id="SSF54695">
    <property type="entry name" value="POZ domain"/>
    <property type="match status" value="1"/>
</dbReference>
<feature type="domain" description="BTB" evidence="1">
    <location>
        <begin position="125"/>
        <end position="184"/>
    </location>
</feature>
<gene>
    <name evidence="2" type="ORF">CRE_14673</name>
</gene>
<dbReference type="KEGG" id="crq:GCK72_007687"/>
<accession>E3M9G7</accession>
<dbReference type="eggNOG" id="ENOG502QQPP">
    <property type="taxonomic scope" value="Eukaryota"/>
</dbReference>
<dbReference type="CDD" id="cd00121">
    <property type="entry name" value="MATH"/>
    <property type="match status" value="1"/>
</dbReference>
<dbReference type="Proteomes" id="UP000008281">
    <property type="component" value="Unassembled WGS sequence"/>
</dbReference>
<dbReference type="GeneID" id="9804874"/>
<dbReference type="EMBL" id="DS268430">
    <property type="protein sequence ID" value="EFO96144.1"/>
    <property type="molecule type" value="Genomic_DNA"/>
</dbReference>
<dbReference type="InterPro" id="IPR000210">
    <property type="entry name" value="BTB/POZ_dom"/>
</dbReference>
<evidence type="ECO:0000313" key="2">
    <source>
        <dbReference type="EMBL" id="EFO96144.1"/>
    </source>
</evidence>
<dbReference type="OrthoDB" id="6359816at2759"/>
<dbReference type="OMA" id="EQTKHID"/>
<evidence type="ECO:0000313" key="3">
    <source>
        <dbReference type="Proteomes" id="UP000008281"/>
    </source>
</evidence>
<reference evidence="2" key="1">
    <citation type="submission" date="2007-07" db="EMBL/GenBank/DDBJ databases">
        <title>PCAP assembly of the Caenorhabditis remanei genome.</title>
        <authorList>
            <consortium name="The Caenorhabditis remanei Sequencing Consortium"/>
            <person name="Wilson R.K."/>
        </authorList>
    </citation>
    <scope>NUCLEOTIDE SEQUENCE [LARGE SCALE GENOMIC DNA]</scope>
    <source>
        <strain evidence="2">PB4641</strain>
    </source>
</reference>
<evidence type="ECO:0000259" key="1">
    <source>
        <dbReference type="PROSITE" id="PS50097"/>
    </source>
</evidence>
<dbReference type="AlphaFoldDB" id="E3M9G7"/>
<dbReference type="PANTHER" id="PTHR22743">
    <property type="entry name" value="MEPRIN/TRAF-LIKE MATH FAMILY-C.ELEGANS"/>
    <property type="match status" value="1"/>
</dbReference>
<dbReference type="HOGENOM" id="CLU_051249_2_0_1"/>